<feature type="non-terminal residue" evidence="1">
    <location>
        <position position="124"/>
    </location>
</feature>
<evidence type="ECO:0000313" key="2">
    <source>
        <dbReference type="Proteomes" id="UP000789375"/>
    </source>
</evidence>
<keyword evidence="2" id="KW-1185">Reference proteome</keyword>
<name>A0A9N9EN56_FUNMO</name>
<gene>
    <name evidence="1" type="ORF">FMOSSE_LOCUS12927</name>
</gene>
<sequence length="124" mass="13828">MLAYIYWTKSVTEDNLGVLSFNGFSNYDFIRISAIDRCLSRRSSVTSIVSVFSNTSVSNAVAESLSQKLYTSIQDSILSNITVASNGIPKPYRSKAKNICRELKLQKNNLRDLIKAGVLDLNKK</sequence>
<reference evidence="1" key="1">
    <citation type="submission" date="2021-06" db="EMBL/GenBank/DDBJ databases">
        <authorList>
            <person name="Kallberg Y."/>
            <person name="Tangrot J."/>
            <person name="Rosling A."/>
        </authorList>
    </citation>
    <scope>NUCLEOTIDE SEQUENCE</scope>
    <source>
        <strain evidence="1">87-6 pot B 2015</strain>
    </source>
</reference>
<organism evidence="1 2">
    <name type="scientific">Funneliformis mosseae</name>
    <name type="common">Endomycorrhizal fungus</name>
    <name type="synonym">Glomus mosseae</name>
    <dbReference type="NCBI Taxonomy" id="27381"/>
    <lineage>
        <taxon>Eukaryota</taxon>
        <taxon>Fungi</taxon>
        <taxon>Fungi incertae sedis</taxon>
        <taxon>Mucoromycota</taxon>
        <taxon>Glomeromycotina</taxon>
        <taxon>Glomeromycetes</taxon>
        <taxon>Glomerales</taxon>
        <taxon>Glomeraceae</taxon>
        <taxon>Funneliformis</taxon>
    </lineage>
</organism>
<comment type="caution">
    <text evidence="1">The sequence shown here is derived from an EMBL/GenBank/DDBJ whole genome shotgun (WGS) entry which is preliminary data.</text>
</comment>
<dbReference type="EMBL" id="CAJVPP010006780">
    <property type="protein sequence ID" value="CAG8681741.1"/>
    <property type="molecule type" value="Genomic_DNA"/>
</dbReference>
<protein>
    <submittedName>
        <fullName evidence="1">3958_t:CDS:1</fullName>
    </submittedName>
</protein>
<evidence type="ECO:0000313" key="1">
    <source>
        <dbReference type="EMBL" id="CAG8681741.1"/>
    </source>
</evidence>
<accession>A0A9N9EN56</accession>
<proteinExistence type="predicted"/>
<dbReference type="AlphaFoldDB" id="A0A9N9EN56"/>
<dbReference type="Proteomes" id="UP000789375">
    <property type="component" value="Unassembled WGS sequence"/>
</dbReference>